<dbReference type="GO" id="GO:0070292">
    <property type="term" value="P:N-acylphosphatidylethanolamine metabolic process"/>
    <property type="evidence" value="ECO:0007669"/>
    <property type="project" value="TreeGrafter"/>
</dbReference>
<feature type="domain" description="XPG-I" evidence="4">
    <location>
        <begin position="109"/>
        <end position="186"/>
    </location>
</feature>
<dbReference type="GO" id="GO:0005737">
    <property type="term" value="C:cytoplasm"/>
    <property type="evidence" value="ECO:0007669"/>
    <property type="project" value="TreeGrafter"/>
</dbReference>
<dbReference type="OrthoDB" id="2959108at2759"/>
<dbReference type="Gene3D" id="3.40.50.1010">
    <property type="entry name" value="5'-nuclease"/>
    <property type="match status" value="2"/>
</dbReference>
<dbReference type="Proteomes" id="UP000664169">
    <property type="component" value="Unassembled WGS sequence"/>
</dbReference>
<keyword evidence="2" id="KW-0378">Hydrolase</keyword>
<dbReference type="Pfam" id="PF00752">
    <property type="entry name" value="XPG_N"/>
    <property type="match status" value="1"/>
</dbReference>
<dbReference type="InterPro" id="IPR001279">
    <property type="entry name" value="Metallo-B-lactamas"/>
</dbReference>
<dbReference type="AlphaFoldDB" id="A0A8H3IU29"/>
<feature type="region of interest" description="Disordered" evidence="3">
    <location>
        <begin position="411"/>
        <end position="437"/>
    </location>
</feature>
<dbReference type="InterPro" id="IPR006084">
    <property type="entry name" value="XPG/Rad2"/>
</dbReference>
<dbReference type="SMART" id="SM00485">
    <property type="entry name" value="XPGN"/>
    <property type="match status" value="1"/>
</dbReference>
<dbReference type="GO" id="GO:0008821">
    <property type="term" value="F:crossover junction DNA endonuclease activity"/>
    <property type="evidence" value="ECO:0007669"/>
    <property type="project" value="InterPro"/>
</dbReference>
<organism evidence="6 7">
    <name type="scientific">Gomphillus americanus</name>
    <dbReference type="NCBI Taxonomy" id="1940652"/>
    <lineage>
        <taxon>Eukaryota</taxon>
        <taxon>Fungi</taxon>
        <taxon>Dikarya</taxon>
        <taxon>Ascomycota</taxon>
        <taxon>Pezizomycotina</taxon>
        <taxon>Lecanoromycetes</taxon>
        <taxon>OSLEUM clade</taxon>
        <taxon>Ostropomycetidae</taxon>
        <taxon>Ostropales</taxon>
        <taxon>Graphidaceae</taxon>
        <taxon>Gomphilloideae</taxon>
        <taxon>Gomphillus</taxon>
    </lineage>
</organism>
<dbReference type="InterPro" id="IPR006085">
    <property type="entry name" value="XPG_DNA_repair_N"/>
</dbReference>
<evidence type="ECO:0000259" key="5">
    <source>
        <dbReference type="SMART" id="SM00485"/>
    </source>
</evidence>
<feature type="compositionally biased region" description="Low complexity" evidence="3">
    <location>
        <begin position="1091"/>
        <end position="1101"/>
    </location>
</feature>
<dbReference type="Gene3D" id="3.60.15.10">
    <property type="entry name" value="Ribonuclease Z/Hydroxyacylglutathione hydrolase-like"/>
    <property type="match status" value="1"/>
</dbReference>
<comment type="caution">
    <text evidence="6">The sequence shown here is derived from an EMBL/GenBank/DDBJ whole genome shotgun (WGS) entry which is preliminary data.</text>
</comment>
<evidence type="ECO:0000259" key="4">
    <source>
        <dbReference type="SMART" id="SM00484"/>
    </source>
</evidence>
<evidence type="ECO:0000313" key="6">
    <source>
        <dbReference type="EMBL" id="CAF9926544.1"/>
    </source>
</evidence>
<evidence type="ECO:0000313" key="7">
    <source>
        <dbReference type="Proteomes" id="UP000664169"/>
    </source>
</evidence>
<dbReference type="SUPFAM" id="SSF47807">
    <property type="entry name" value="5' to 3' exonuclease, C-terminal subdomain"/>
    <property type="match status" value="1"/>
</dbReference>
<dbReference type="Pfam" id="PF12706">
    <property type="entry name" value="Lactamase_B_2"/>
    <property type="match status" value="1"/>
</dbReference>
<feature type="region of interest" description="Disordered" evidence="3">
    <location>
        <begin position="1079"/>
        <end position="1113"/>
    </location>
</feature>
<evidence type="ECO:0000256" key="2">
    <source>
        <dbReference type="ARBA" id="ARBA00022801"/>
    </source>
</evidence>
<feature type="domain" description="XPG N-terminal" evidence="5">
    <location>
        <begin position="1"/>
        <end position="104"/>
    </location>
</feature>
<dbReference type="InterPro" id="IPR036279">
    <property type="entry name" value="5-3_exonuclease_C_sf"/>
</dbReference>
<dbReference type="SUPFAM" id="SSF88723">
    <property type="entry name" value="PIN domain-like"/>
    <property type="match status" value="1"/>
</dbReference>
<dbReference type="GO" id="GO:0070291">
    <property type="term" value="P:N-acylethanolamine metabolic process"/>
    <property type="evidence" value="ECO:0007669"/>
    <property type="project" value="TreeGrafter"/>
</dbReference>
<dbReference type="GO" id="GO:0070290">
    <property type="term" value="F:N-acylphosphatidylethanolamine-specific phospholipase D activity"/>
    <property type="evidence" value="ECO:0007669"/>
    <property type="project" value="TreeGrafter"/>
</dbReference>
<dbReference type="EMBL" id="CAJPDQ010000025">
    <property type="protein sequence ID" value="CAF9926544.1"/>
    <property type="molecule type" value="Genomic_DNA"/>
</dbReference>
<name>A0A8H3IU29_9LECA</name>
<keyword evidence="7" id="KW-1185">Reference proteome</keyword>
<dbReference type="PRINTS" id="PR00853">
    <property type="entry name" value="XPGRADSUPER"/>
</dbReference>
<reference evidence="6" key="1">
    <citation type="submission" date="2021-03" db="EMBL/GenBank/DDBJ databases">
        <authorList>
            <person name="Tagirdzhanova G."/>
        </authorList>
    </citation>
    <scope>NUCLEOTIDE SEQUENCE</scope>
</reference>
<gene>
    <name evidence="6" type="ORF">GOMPHAMPRED_004166</name>
</gene>
<dbReference type="SMART" id="SM00484">
    <property type="entry name" value="XPGI"/>
    <property type="match status" value="1"/>
</dbReference>
<evidence type="ECO:0000256" key="3">
    <source>
        <dbReference type="SAM" id="MobiDB-lite"/>
    </source>
</evidence>
<dbReference type="InterPro" id="IPR041177">
    <property type="entry name" value="GEN1_C"/>
</dbReference>
<keyword evidence="1" id="KW-0540">Nuclease</keyword>
<dbReference type="InterPro" id="IPR037316">
    <property type="entry name" value="Yen1_H3TH"/>
</dbReference>
<dbReference type="PANTHER" id="PTHR15032">
    <property type="entry name" value="N-ACYL-PHOSPHATIDYLETHANOLAMINE-HYDROLYZING PHOSPHOLIPASE D"/>
    <property type="match status" value="1"/>
</dbReference>
<dbReference type="Pfam" id="PF00867">
    <property type="entry name" value="XPG_I"/>
    <property type="match status" value="1"/>
</dbReference>
<proteinExistence type="predicted"/>
<dbReference type="CDD" id="cd09870">
    <property type="entry name" value="PIN_YEN1"/>
    <property type="match status" value="1"/>
</dbReference>
<dbReference type="InterPro" id="IPR006086">
    <property type="entry name" value="XPG-I_dom"/>
</dbReference>
<protein>
    <submittedName>
        <fullName evidence="6">Uncharacterized protein</fullName>
    </submittedName>
</protein>
<feature type="region of interest" description="Disordered" evidence="3">
    <location>
        <begin position="796"/>
        <end position="826"/>
    </location>
</feature>
<dbReference type="InterPro" id="IPR029060">
    <property type="entry name" value="PIN-like_dom_sf"/>
</dbReference>
<dbReference type="SUPFAM" id="SSF56281">
    <property type="entry name" value="Metallo-hydrolase/oxidoreductase"/>
    <property type="match status" value="1"/>
</dbReference>
<evidence type="ECO:0000256" key="1">
    <source>
        <dbReference type="ARBA" id="ARBA00022722"/>
    </source>
</evidence>
<dbReference type="GO" id="GO:0006281">
    <property type="term" value="P:DNA repair"/>
    <property type="evidence" value="ECO:0007669"/>
    <property type="project" value="UniProtKB-ARBA"/>
</dbReference>
<sequence length="1267" mass="141547">MGIKGVYGEIGPGTRIALSKLAVEKREQQNTNLRIAVDFSIWQHQVQLGKGGTNADLRTLFFRLLRLLRLSIEPLFVFDGPHKPPFKRNKKTNISGGSALQLAAREFFDLLGFPHIVAPGEAEAECALLQQEGVVDAVLSEDVDTLMFGCTTHLRLWGPEDRKMKGGTATHVDVYKASEIKSGPSGLDREGLVLVALMNGGDYLPAGIPNCGIKIACEAARAGFGNDLQKIDRNDHLALRAWRDRLQHELRTNESNYFRTKHRTLEIPESFPDKAVLYYYSNPVVSTSNQVEKYRKELQWRGPDVKRLREACKLSFEWSGVAGFRHFTRNIAPALVGWRLANGVDQADSYDDIDVQSAIEESLVKTISGSRTHPSTGNIPELRIAYVPQDIVGITLDDAVKDDLVSVHDHTASYSDDEPNLESVDMKETEEATGTTRKRTALPYDPSKIEKQWFPEAYIKLGVPISYEKWAADMRDPKKFATRKARAKEREKAAMPRGAIEKYLQVKKFGVEIAHNSKILQAQKTDSVRANNVSFSSHSSLDHNLTELEFSSTSLASTARKAVPRSKSSTCKIVKTISTLAGHTRITKPNSRSPAPIFKEMVDMEATSKENSQRGSVFEHSKLHITCAEHQRYLSPGQEQLDKALADAKRGRIKATSQSEVLGFHNREVPEIVYSSIETSSDCCNDSTLETGDQCSLSSQNQFRARPNHNQWRSMDDEDTLYETPAPKKNTINCILTTILTSTSPGLKTQFTQDMASVPLGINIERNQDKTPADHHVFAQTNTSWTSYLPSWVLPTNETKPQMKPTRSWNRKSESQKKITGFKNPWPSFHKPTKQELWTSLAFGNDEDPCLQLAASHVPDTNLGDTSKTNRDKQAAYLLRMQEPDFSFEPGKQRSKSTWLGHASMLLQLPPLQSDASPVRILFDPMFSMRCSPSQVVGPVRSYLPPCEIESLPPIDLVIISHNHYDHLDNDTIQQLWKLHKSTIKFVVPLGNRKWFIDCGIAEGQVEELDWWETARLTGSTTNGGQLRVTCTPAQHSSGRDGADADVTLWSSWYLEHTSLNGAPYKIFFAGDSGYQFHGDPKWPPQPPASPSELSSSSTRPKPTRSRSKVLGEQSIAEYPPCPAFKEIVSRLGSPQLLYFPIALGATWAYFRSFFSDFLPDSLDPFPRHSSGVTGAIHMPPWDAIHVFREMTEGLNQGANAEKPVAIGIHWGTFVTDPTEVLKTLGQLEWACDQKDVQFLRKQPDLQDIKRIGGAFVALNHGDSVVT</sequence>
<dbReference type="PANTHER" id="PTHR15032:SF27">
    <property type="entry name" value="N-ACYL-PHOSPHATIDYLETHANOLAMINE-HYDROLYZING PHOSPHOLIPASE D"/>
    <property type="match status" value="1"/>
</dbReference>
<feature type="compositionally biased region" description="Polar residues" evidence="3">
    <location>
        <begin position="796"/>
        <end position="808"/>
    </location>
</feature>
<dbReference type="InterPro" id="IPR036866">
    <property type="entry name" value="RibonucZ/Hydroxyglut_hydro"/>
</dbReference>
<dbReference type="Pfam" id="PF18380">
    <property type="entry name" value="GEN1_C"/>
    <property type="match status" value="1"/>
</dbReference>
<dbReference type="CDD" id="cd09906">
    <property type="entry name" value="H3TH_YEN1"/>
    <property type="match status" value="1"/>
</dbReference>
<accession>A0A8H3IU29</accession>